<dbReference type="InterPro" id="IPR004792">
    <property type="entry name" value="BaiN-like"/>
</dbReference>
<dbReference type="KEGG" id="dvl:Dvul_1007"/>
<evidence type="ECO:0000259" key="4">
    <source>
        <dbReference type="Pfam" id="PF03486"/>
    </source>
</evidence>
<feature type="domain" description="RsdA/BaiN/AoA(So)-like insert" evidence="5">
    <location>
        <begin position="189"/>
        <end position="333"/>
    </location>
</feature>
<organism evidence="6 7">
    <name type="scientific">Nitratidesulfovibrio vulgaris (strain DP4)</name>
    <name type="common">Desulfovibrio vulgaris</name>
    <dbReference type="NCBI Taxonomy" id="391774"/>
    <lineage>
        <taxon>Bacteria</taxon>
        <taxon>Pseudomonadati</taxon>
        <taxon>Thermodesulfobacteriota</taxon>
        <taxon>Desulfovibrionia</taxon>
        <taxon>Desulfovibrionales</taxon>
        <taxon>Desulfovibrionaceae</taxon>
        <taxon>Nitratidesulfovibrio</taxon>
    </lineage>
</organism>
<accession>A0A0H3A6S8</accession>
<gene>
    <name evidence="6" type="ordered locus">Dvul_1007</name>
</gene>
<dbReference type="InterPro" id="IPR057661">
    <property type="entry name" value="RsdA/BaiN/AoA(So)_Rossmann"/>
</dbReference>
<dbReference type="InterPro" id="IPR023166">
    <property type="entry name" value="BaiN-like_dom_sf"/>
</dbReference>
<keyword evidence="2" id="KW-0285">Flavoprotein</keyword>
<name>A0A0H3A6S8_NITV4</name>
<evidence type="ECO:0000256" key="3">
    <source>
        <dbReference type="ARBA" id="ARBA00022827"/>
    </source>
</evidence>
<dbReference type="Gene3D" id="2.40.30.10">
    <property type="entry name" value="Translation factors"/>
    <property type="match status" value="1"/>
</dbReference>
<dbReference type="HOGENOM" id="CLU_025174_2_0_7"/>
<evidence type="ECO:0000256" key="2">
    <source>
        <dbReference type="ARBA" id="ARBA00022630"/>
    </source>
</evidence>
<evidence type="ECO:0000313" key="6">
    <source>
        <dbReference type="EMBL" id="ABM28027.1"/>
    </source>
</evidence>
<dbReference type="PANTHER" id="PTHR42887:SF2">
    <property type="entry name" value="OS12G0638800 PROTEIN"/>
    <property type="match status" value="1"/>
</dbReference>
<dbReference type="AlphaFoldDB" id="A0A0H3A6S8"/>
<dbReference type="Gene3D" id="1.10.8.260">
    <property type="entry name" value="HI0933 insert domain-like"/>
    <property type="match status" value="1"/>
</dbReference>
<dbReference type="Pfam" id="PF22780">
    <property type="entry name" value="HI0933_like_1st"/>
    <property type="match status" value="1"/>
</dbReference>
<evidence type="ECO:0000256" key="1">
    <source>
        <dbReference type="ARBA" id="ARBA00001974"/>
    </source>
</evidence>
<evidence type="ECO:0000259" key="5">
    <source>
        <dbReference type="Pfam" id="PF22780"/>
    </source>
</evidence>
<dbReference type="Gene3D" id="3.50.50.60">
    <property type="entry name" value="FAD/NAD(P)-binding domain"/>
    <property type="match status" value="1"/>
</dbReference>
<dbReference type="SUPFAM" id="SSF160996">
    <property type="entry name" value="HI0933 insert domain-like"/>
    <property type="match status" value="1"/>
</dbReference>
<evidence type="ECO:0000313" key="7">
    <source>
        <dbReference type="Proteomes" id="UP000009173"/>
    </source>
</evidence>
<dbReference type="NCBIfam" id="TIGR00275">
    <property type="entry name" value="aminoacetone oxidase family FAD-binding enzyme"/>
    <property type="match status" value="1"/>
</dbReference>
<dbReference type="PANTHER" id="PTHR42887">
    <property type="entry name" value="OS12G0638800 PROTEIN"/>
    <property type="match status" value="1"/>
</dbReference>
<dbReference type="InterPro" id="IPR055178">
    <property type="entry name" value="RsdA/BaiN/AoA(So)-like_dom"/>
</dbReference>
<dbReference type="PRINTS" id="PR00411">
    <property type="entry name" value="PNDRDTASEI"/>
</dbReference>
<dbReference type="EMBL" id="CP000527">
    <property type="protein sequence ID" value="ABM28027.1"/>
    <property type="molecule type" value="Genomic_DNA"/>
</dbReference>
<sequence length="389" mass="41672" precursor="true">MTHNTDIIILGAGASGLMCAMTAAARGQRVTLVDHGGKPGRKILVAGGGKCNFTNTEVGPDDYVGRNADFCRSALARFSPWEMVALLEEHGVPWEERDHGQLFCRRSAADVVEVLTSRCRDLGCRFEMGRMVTGARRDADGFIIDCEGTRLAASRLVVATGSPAWPQVGASDIGHRIARSFGHRIEPVRPVLVPLVMPEGWQLGGLQGISLEAGISTGGVSFVRDLLFTHRGVSGPAALLASCHWLPGMPLQFDFLPGVDIPALCESPDHRRQLVRTMLTRLLPERLATRLIPDDLGGRKAAELSRADRQRLADAVRSHTVVPTGTEGMRKAEAAAGGVDTGEVSSRTMESLKMPGLFFSGEVLDVAGHLGGYNLHWAWASGRAAGEAI</sequence>
<dbReference type="Proteomes" id="UP000009173">
    <property type="component" value="Chromosome"/>
</dbReference>
<protein>
    <submittedName>
        <fullName evidence="6">HI0933 family protein</fullName>
    </submittedName>
</protein>
<dbReference type="SUPFAM" id="SSF51905">
    <property type="entry name" value="FAD/NAD(P)-binding domain"/>
    <property type="match status" value="1"/>
</dbReference>
<dbReference type="RefSeq" id="WP_011791984.1">
    <property type="nucleotide sequence ID" value="NC_008751.1"/>
</dbReference>
<reference evidence="7" key="1">
    <citation type="journal article" date="2009" name="Environ. Microbiol.">
        <title>Contribution of mobile genetic elements to Desulfovibrio vulgaris genome plasticity.</title>
        <authorList>
            <person name="Walker C.B."/>
            <person name="Stolyar S."/>
            <person name="Chivian D."/>
            <person name="Pinel N."/>
            <person name="Gabster J.A."/>
            <person name="Dehal P.S."/>
            <person name="He Z."/>
            <person name="Yang Z.K."/>
            <person name="Yen H.C."/>
            <person name="Zhou J."/>
            <person name="Wall J.D."/>
            <person name="Hazen T.C."/>
            <person name="Arkin A.P."/>
            <person name="Stahl D.A."/>
        </authorList>
    </citation>
    <scope>NUCLEOTIDE SEQUENCE [LARGE SCALE GENOMIC DNA]</scope>
    <source>
        <strain evidence="7">DP4</strain>
    </source>
</reference>
<comment type="cofactor">
    <cofactor evidence="1">
        <name>FAD</name>
        <dbReference type="ChEBI" id="CHEBI:57692"/>
    </cofactor>
</comment>
<dbReference type="InterPro" id="IPR036188">
    <property type="entry name" value="FAD/NAD-bd_sf"/>
</dbReference>
<feature type="domain" description="RsdA/BaiN/AoA(So)-like Rossmann fold-like" evidence="4">
    <location>
        <begin position="6"/>
        <end position="387"/>
    </location>
</feature>
<proteinExistence type="predicted"/>
<dbReference type="Pfam" id="PF03486">
    <property type="entry name" value="HI0933_like"/>
    <property type="match status" value="1"/>
</dbReference>
<dbReference type="PRINTS" id="PR00368">
    <property type="entry name" value="FADPNR"/>
</dbReference>
<keyword evidence="3" id="KW-0274">FAD</keyword>